<dbReference type="PANTHER" id="PTHR42855">
    <property type="entry name" value="ABC TRANSPORTER ATP-BINDING SUBUNIT"/>
    <property type="match status" value="1"/>
</dbReference>
<reference evidence="6" key="1">
    <citation type="submission" date="2019-08" db="EMBL/GenBank/DDBJ databases">
        <authorList>
            <person name="Kucharzyk K."/>
            <person name="Murdoch R.W."/>
            <person name="Higgins S."/>
            <person name="Loffler F."/>
        </authorList>
    </citation>
    <scope>NUCLEOTIDE SEQUENCE</scope>
</reference>
<dbReference type="SMART" id="SM00382">
    <property type="entry name" value="AAA"/>
    <property type="match status" value="2"/>
</dbReference>
<evidence type="ECO:0000313" key="6">
    <source>
        <dbReference type="EMBL" id="MPL97905.1"/>
    </source>
</evidence>
<protein>
    <submittedName>
        <fullName evidence="6">Putative ABC transporter ATP-binding protein YheS</fullName>
    </submittedName>
</protein>
<proteinExistence type="predicted"/>
<dbReference type="Gene3D" id="1.10.287.380">
    <property type="entry name" value="Valyl-tRNA synthetase, C-terminal domain"/>
    <property type="match status" value="1"/>
</dbReference>
<dbReference type="FunFam" id="3.40.50.300:FF:000011">
    <property type="entry name" value="Putative ABC transporter ATP-binding component"/>
    <property type="match status" value="1"/>
</dbReference>
<name>A0A644W2G0_9ZZZZ</name>
<feature type="domain" description="ABC transporter" evidence="5">
    <location>
        <begin position="328"/>
        <end position="541"/>
    </location>
</feature>
<dbReference type="PANTHER" id="PTHR42855:SF2">
    <property type="entry name" value="DRUG RESISTANCE ABC TRANSPORTER,ATP-BINDING PROTEIN"/>
    <property type="match status" value="1"/>
</dbReference>
<dbReference type="InterPro" id="IPR032781">
    <property type="entry name" value="ABC_tran_Xtn"/>
</dbReference>
<keyword evidence="3 6" id="KW-0067">ATP-binding</keyword>
<dbReference type="EMBL" id="VSSQ01000579">
    <property type="protein sequence ID" value="MPL97905.1"/>
    <property type="molecule type" value="Genomic_DNA"/>
</dbReference>
<dbReference type="PROSITE" id="PS00211">
    <property type="entry name" value="ABC_TRANSPORTER_1"/>
    <property type="match status" value="2"/>
</dbReference>
<dbReference type="InterPro" id="IPR017871">
    <property type="entry name" value="ABC_transporter-like_CS"/>
</dbReference>
<dbReference type="AlphaFoldDB" id="A0A644W2G0"/>
<accession>A0A644W2G0</accession>
<dbReference type="InterPro" id="IPR037118">
    <property type="entry name" value="Val-tRNA_synth_C_sf"/>
</dbReference>
<evidence type="ECO:0000256" key="2">
    <source>
        <dbReference type="ARBA" id="ARBA00022741"/>
    </source>
</evidence>
<dbReference type="Pfam" id="PF12848">
    <property type="entry name" value="ABC_tran_Xtn"/>
    <property type="match status" value="1"/>
</dbReference>
<dbReference type="InterPro" id="IPR003439">
    <property type="entry name" value="ABC_transporter-like_ATP-bd"/>
</dbReference>
<evidence type="ECO:0000259" key="5">
    <source>
        <dbReference type="PROSITE" id="PS50893"/>
    </source>
</evidence>
<dbReference type="Pfam" id="PF00005">
    <property type="entry name" value="ABC_tran"/>
    <property type="match status" value="2"/>
</dbReference>
<dbReference type="FunFam" id="3.40.50.300:FF:000070">
    <property type="entry name" value="Putative ABC transporter ATP-binding component"/>
    <property type="match status" value="1"/>
</dbReference>
<keyword evidence="2" id="KW-0547">Nucleotide-binding</keyword>
<keyword evidence="1" id="KW-0677">Repeat</keyword>
<dbReference type="Gene3D" id="3.40.50.300">
    <property type="entry name" value="P-loop containing nucleotide triphosphate hydrolases"/>
    <property type="match status" value="2"/>
</dbReference>
<dbReference type="InterPro" id="IPR051309">
    <property type="entry name" value="ABCF_ATPase"/>
</dbReference>
<feature type="domain" description="ABC transporter" evidence="5">
    <location>
        <begin position="2"/>
        <end position="260"/>
    </location>
</feature>
<evidence type="ECO:0000256" key="4">
    <source>
        <dbReference type="SAM" id="Coils"/>
    </source>
</evidence>
<evidence type="ECO:0000256" key="3">
    <source>
        <dbReference type="ARBA" id="ARBA00022840"/>
    </source>
</evidence>
<dbReference type="SUPFAM" id="SSF52540">
    <property type="entry name" value="P-loop containing nucleoside triphosphate hydrolases"/>
    <property type="match status" value="2"/>
</dbReference>
<keyword evidence="4" id="KW-0175">Coiled coil</keyword>
<dbReference type="InterPro" id="IPR003593">
    <property type="entry name" value="AAA+_ATPase"/>
</dbReference>
<dbReference type="CDD" id="cd03221">
    <property type="entry name" value="ABCF_EF-3"/>
    <property type="match status" value="2"/>
</dbReference>
<dbReference type="GO" id="GO:0016887">
    <property type="term" value="F:ATP hydrolysis activity"/>
    <property type="evidence" value="ECO:0007669"/>
    <property type="project" value="InterPro"/>
</dbReference>
<gene>
    <name evidence="6" type="primary">yheS_15</name>
    <name evidence="6" type="ORF">SDC9_44101</name>
</gene>
<evidence type="ECO:0000256" key="1">
    <source>
        <dbReference type="ARBA" id="ARBA00022737"/>
    </source>
</evidence>
<dbReference type="GO" id="GO:0005524">
    <property type="term" value="F:ATP binding"/>
    <property type="evidence" value="ECO:0007669"/>
    <property type="project" value="UniProtKB-KW"/>
</dbReference>
<sequence length="649" mass="73822">MLSINNLSVYFTGRYLFDNVTFLITERDRAGLVGKNGAGKTTLLRIINGEQQPEGGTVSKPNDLQIGYLPQEIVTTGAGTIFEEALNAFDKVLKLKTESEQISIEIAERTDYDADSYLHLINRLHENEERFRLLGGHEMEGETEKILLGLGFRPADFNRRLAEFSGGWRMRVELAKLLLRRPGLLLLDEPTNHLDIESIQWLEEYLKSFSGAVIVVSHDRAFLDNVTNRTIEISMGRIYDFKTSYSGYVELRESMREQQQAAYSNQQRQLADIERFIERFRYKATKARQVQSKMKLLDKIERVEVDEMDKSAIHFRFPPAPASGKVVVEAVSLAKFYGDHRVFSDVDFAIERNDFVAFVGRNGEGKTTLAKILAEGLDHDGECRIGYNVKIGYYAQNQADLLDPERTVFQTIDDVAVGDIRPKVRNILGSFLFTGEDIEKKVKVLSGGEKSRLALAKLLLSPVNLLILDEPTNHLDMISKDILKNALLMFDGTLIVVSHDRDFLQGLTQKVFEFRDGKVKQHIGDIYDFLEKRRIATLDQLGMAAKAAAAGQSEEVSLNKINYEKKRQQEKDLRKITSRIEKVEQEIHQLESEIATIDQQLASPEKHIEALADGTIYERYELLKNKLVSAMDDWEALHSELDNFKNTGF</sequence>
<dbReference type="InterPro" id="IPR027417">
    <property type="entry name" value="P-loop_NTPase"/>
</dbReference>
<feature type="coiled-coil region" evidence="4">
    <location>
        <begin position="566"/>
        <end position="600"/>
    </location>
</feature>
<comment type="caution">
    <text evidence="6">The sequence shown here is derived from an EMBL/GenBank/DDBJ whole genome shotgun (WGS) entry which is preliminary data.</text>
</comment>
<organism evidence="6">
    <name type="scientific">bioreactor metagenome</name>
    <dbReference type="NCBI Taxonomy" id="1076179"/>
    <lineage>
        <taxon>unclassified sequences</taxon>
        <taxon>metagenomes</taxon>
        <taxon>ecological metagenomes</taxon>
    </lineage>
</organism>
<dbReference type="PROSITE" id="PS50893">
    <property type="entry name" value="ABC_TRANSPORTER_2"/>
    <property type="match status" value="2"/>
</dbReference>